<dbReference type="InterPro" id="IPR000277">
    <property type="entry name" value="Cys/Met-Metab_PyrdxlP-dep_enz"/>
</dbReference>
<evidence type="ECO:0000313" key="11">
    <source>
        <dbReference type="Proteomes" id="UP000291116"/>
    </source>
</evidence>
<dbReference type="SUPFAM" id="SSF53383">
    <property type="entry name" value="PLP-dependent transferases"/>
    <property type="match status" value="1"/>
</dbReference>
<dbReference type="GO" id="GO:0005737">
    <property type="term" value="C:cytoplasm"/>
    <property type="evidence" value="ECO:0007669"/>
    <property type="project" value="TreeGrafter"/>
</dbReference>
<evidence type="ECO:0000256" key="6">
    <source>
        <dbReference type="ARBA" id="ARBA00023192"/>
    </source>
</evidence>
<dbReference type="Gene3D" id="3.40.640.10">
    <property type="entry name" value="Type I PLP-dependent aspartate aminotransferase-like (Major domain)"/>
    <property type="match status" value="1"/>
</dbReference>
<dbReference type="OrthoDB" id="3512640at2759"/>
<evidence type="ECO:0000256" key="1">
    <source>
        <dbReference type="ARBA" id="ARBA00001933"/>
    </source>
</evidence>
<evidence type="ECO:0000256" key="9">
    <source>
        <dbReference type="RuleBase" id="RU362118"/>
    </source>
</evidence>
<dbReference type="GO" id="GO:0004123">
    <property type="term" value="F:cystathionine gamma-lyase activity"/>
    <property type="evidence" value="ECO:0007669"/>
    <property type="project" value="TreeGrafter"/>
</dbReference>
<evidence type="ECO:0000256" key="3">
    <source>
        <dbReference type="ARBA" id="ARBA00009077"/>
    </source>
</evidence>
<dbReference type="GO" id="GO:0019346">
    <property type="term" value="P:transsulfuration"/>
    <property type="evidence" value="ECO:0007669"/>
    <property type="project" value="InterPro"/>
</dbReference>
<dbReference type="InterPro" id="IPR054542">
    <property type="entry name" value="Cys_met_metab_PP"/>
</dbReference>
<evidence type="ECO:0000256" key="4">
    <source>
        <dbReference type="ARBA" id="ARBA00012085"/>
    </source>
</evidence>
<protein>
    <recommendedName>
        <fullName evidence="4">cystathionine gamma-lyase</fullName>
        <ecNumber evidence="4">4.4.1.1</ecNumber>
    </recommendedName>
    <alternativeName>
        <fullName evidence="7">Gamma-cystathionase</fullName>
    </alternativeName>
</protein>
<comment type="pathway">
    <text evidence="2">Amino-acid biosynthesis; L-cysteine biosynthesis; L-cysteine from L-homocysteine and L-serine: step 2/2.</text>
</comment>
<dbReference type="PANTHER" id="PTHR11808">
    <property type="entry name" value="TRANS-SULFURATION ENZYME FAMILY MEMBER"/>
    <property type="match status" value="1"/>
</dbReference>
<dbReference type="Pfam" id="PF01053">
    <property type="entry name" value="Cys_Met_Meta_PP"/>
    <property type="match status" value="1"/>
</dbReference>
<dbReference type="Proteomes" id="UP000291116">
    <property type="component" value="Unassembled WGS sequence"/>
</dbReference>
<keyword evidence="6" id="KW-0028">Amino-acid biosynthesis</keyword>
<keyword evidence="5 8" id="KW-0663">Pyridoxal phosphate</keyword>
<dbReference type="Gene3D" id="3.90.1150.10">
    <property type="entry name" value="Aspartate Aminotransferase, domain 1"/>
    <property type="match status" value="1"/>
</dbReference>
<comment type="cofactor">
    <cofactor evidence="1 9">
        <name>pyridoxal 5'-phosphate</name>
        <dbReference type="ChEBI" id="CHEBI:597326"/>
    </cofactor>
</comment>
<dbReference type="EMBL" id="CAACVS010000003">
    <property type="protein sequence ID" value="VEU33585.1"/>
    <property type="molecule type" value="Genomic_DNA"/>
</dbReference>
<sequence>MDNPTRLLLEKCIFELECSHPMFSSEKNTADNIPMKTSFAFSSGMQAVTTILLAHSTSSSPLSTGSTMTVLIPKDVYHGIRSLLSDVFSRHGVEVIEINMVTLGKNENGADNESGAVAIQNAIYDIAAAVTKDKYDRRGVDGNETDGQNKNDRHNVILWMETPSNPKCEVTDIEAICNSAQSAAARWKNVIDVTTVVDGTMASPILTRPLELGADISFHSGTKYLAGHSDALIGTLTLSPITPRGQILAPLIRSVQIAGGGVASPWDSWLTLRGMRTLHVRVERQCKTAMKLAEYLYEKMQLAAERSDRDPTTKVAAVQAVHYPGLPSHPQHDVANRQMASTPPKSDHNSSAAMQTNCYGGVLSFEMANEVEATAFAGAVQIAQRATSLGGTETLIEHRASIEPPESIVSPLGLLRVSVGLENAEDLIRDFDSAFAIVERVMTTNDS</sequence>
<accession>A0A448YUY3</accession>
<feature type="modified residue" description="N6-(pyridoxal phosphate)lysine" evidence="8">
    <location>
        <position position="223"/>
    </location>
</feature>
<keyword evidence="6" id="KW-0198">Cysteine biosynthesis</keyword>
<evidence type="ECO:0000256" key="2">
    <source>
        <dbReference type="ARBA" id="ARBA00005038"/>
    </source>
</evidence>
<dbReference type="AlphaFoldDB" id="A0A448YUY3"/>
<dbReference type="PANTHER" id="PTHR11808:SF15">
    <property type="entry name" value="CYSTATHIONINE GAMMA-LYASE"/>
    <property type="match status" value="1"/>
</dbReference>
<evidence type="ECO:0000256" key="8">
    <source>
        <dbReference type="PIRSR" id="PIRSR001434-2"/>
    </source>
</evidence>
<evidence type="ECO:0000256" key="5">
    <source>
        <dbReference type="ARBA" id="ARBA00022898"/>
    </source>
</evidence>
<dbReference type="GO" id="GO:0019343">
    <property type="term" value="P:cysteine biosynthetic process via cystathionine"/>
    <property type="evidence" value="ECO:0007669"/>
    <property type="project" value="TreeGrafter"/>
</dbReference>
<dbReference type="PROSITE" id="PS00868">
    <property type="entry name" value="CYS_MET_METAB_PP"/>
    <property type="match status" value="1"/>
</dbReference>
<evidence type="ECO:0000256" key="7">
    <source>
        <dbReference type="ARBA" id="ARBA00029853"/>
    </source>
</evidence>
<name>A0A448YUY3_9STRA</name>
<gene>
    <name evidence="10" type="ORF">PSNMU_V1.4_AUG-EV-PASAV3_0000130</name>
</gene>
<organism evidence="10 11">
    <name type="scientific">Pseudo-nitzschia multistriata</name>
    <dbReference type="NCBI Taxonomy" id="183589"/>
    <lineage>
        <taxon>Eukaryota</taxon>
        <taxon>Sar</taxon>
        <taxon>Stramenopiles</taxon>
        <taxon>Ochrophyta</taxon>
        <taxon>Bacillariophyta</taxon>
        <taxon>Bacillariophyceae</taxon>
        <taxon>Bacillariophycidae</taxon>
        <taxon>Bacillariales</taxon>
        <taxon>Bacillariaceae</taxon>
        <taxon>Pseudo-nitzschia</taxon>
    </lineage>
</organism>
<reference evidence="10 11" key="1">
    <citation type="submission" date="2019-01" db="EMBL/GenBank/DDBJ databases">
        <authorList>
            <person name="Ferrante I. M."/>
        </authorList>
    </citation>
    <scope>NUCLEOTIDE SEQUENCE [LARGE SCALE GENOMIC DNA]</scope>
    <source>
        <strain evidence="10 11">B856</strain>
    </source>
</reference>
<evidence type="ECO:0000313" key="10">
    <source>
        <dbReference type="EMBL" id="VEU33585.1"/>
    </source>
</evidence>
<proteinExistence type="inferred from homology"/>
<keyword evidence="11" id="KW-1185">Reference proteome</keyword>
<dbReference type="PIRSF" id="PIRSF001434">
    <property type="entry name" value="CGS"/>
    <property type="match status" value="1"/>
</dbReference>
<dbReference type="GO" id="GO:0030170">
    <property type="term" value="F:pyridoxal phosphate binding"/>
    <property type="evidence" value="ECO:0007669"/>
    <property type="project" value="InterPro"/>
</dbReference>
<dbReference type="InterPro" id="IPR015424">
    <property type="entry name" value="PyrdxlP-dep_Trfase"/>
</dbReference>
<comment type="similarity">
    <text evidence="3 9">Belongs to the trans-sulfuration enzymes family.</text>
</comment>
<dbReference type="InterPro" id="IPR015421">
    <property type="entry name" value="PyrdxlP-dep_Trfase_major"/>
</dbReference>
<dbReference type="EC" id="4.4.1.1" evidence="4"/>
<dbReference type="InterPro" id="IPR015422">
    <property type="entry name" value="PyrdxlP-dep_Trfase_small"/>
</dbReference>